<evidence type="ECO:0000313" key="3">
    <source>
        <dbReference type="EMBL" id="KAF3600309.1"/>
    </source>
</evidence>
<proteinExistence type="predicted"/>
<keyword evidence="1" id="KW-0175">Coiled coil</keyword>
<gene>
    <name evidence="3" type="ORF">F2Q69_00035707</name>
</gene>
<feature type="compositionally biased region" description="Acidic residues" evidence="2">
    <location>
        <begin position="322"/>
        <end position="337"/>
    </location>
</feature>
<dbReference type="EMBL" id="QGKX02000004">
    <property type="protein sequence ID" value="KAF3600309.1"/>
    <property type="molecule type" value="Genomic_DNA"/>
</dbReference>
<feature type="region of interest" description="Disordered" evidence="2">
    <location>
        <begin position="313"/>
        <end position="337"/>
    </location>
</feature>
<evidence type="ECO:0000256" key="2">
    <source>
        <dbReference type="SAM" id="MobiDB-lite"/>
    </source>
</evidence>
<accession>A0A8S9SHN4</accession>
<name>A0A8S9SHN4_BRACR</name>
<evidence type="ECO:0000256" key="1">
    <source>
        <dbReference type="SAM" id="Coils"/>
    </source>
</evidence>
<feature type="coiled-coil region" evidence="1">
    <location>
        <begin position="136"/>
        <end position="170"/>
    </location>
</feature>
<dbReference type="AlphaFoldDB" id="A0A8S9SHN4"/>
<protein>
    <submittedName>
        <fullName evidence="3">Uncharacterized protein</fullName>
    </submittedName>
</protein>
<comment type="caution">
    <text evidence="3">The sequence shown here is derived from an EMBL/GenBank/DDBJ whole genome shotgun (WGS) entry which is preliminary data.</text>
</comment>
<sequence>MKDSHSLVKPNNPVPRHLDLSISLHSELRRTSIPVICVSSRKGACLFVEQRIVLHMLIDVWHTAASCEPADFMDNMKELVTVQKPIMLDGEVLFDKFAEISHENLQLLKDKAMLKAHVNILDLEQPTAQTPVHSAVKESDQEVLSLKRAMAEHERNNKKFEDKFKLLSDLLVQEMDKSKLLESQLTEKLKMIRMLPTGTEKIGHLLTWGKCLSANLGLGFQGATSKLTEARLTKKIECVTPTSLDPVEIKTKDEAEEESGHEEARVTKKIECVTPTSFDPVEIKTKDEVEEESEHEEAWVTKKIECVTPTSLDPVEIKTKDEAEEESGHEEVEVNMD</sequence>
<organism evidence="3 4">
    <name type="scientific">Brassica cretica</name>
    <name type="common">Mustard</name>
    <dbReference type="NCBI Taxonomy" id="69181"/>
    <lineage>
        <taxon>Eukaryota</taxon>
        <taxon>Viridiplantae</taxon>
        <taxon>Streptophyta</taxon>
        <taxon>Embryophyta</taxon>
        <taxon>Tracheophyta</taxon>
        <taxon>Spermatophyta</taxon>
        <taxon>Magnoliopsida</taxon>
        <taxon>eudicotyledons</taxon>
        <taxon>Gunneridae</taxon>
        <taxon>Pentapetalae</taxon>
        <taxon>rosids</taxon>
        <taxon>malvids</taxon>
        <taxon>Brassicales</taxon>
        <taxon>Brassicaceae</taxon>
        <taxon>Brassiceae</taxon>
        <taxon>Brassica</taxon>
    </lineage>
</organism>
<dbReference type="Proteomes" id="UP000712600">
    <property type="component" value="Unassembled WGS sequence"/>
</dbReference>
<evidence type="ECO:0000313" key="4">
    <source>
        <dbReference type="Proteomes" id="UP000712600"/>
    </source>
</evidence>
<reference evidence="3" key="1">
    <citation type="submission" date="2019-12" db="EMBL/GenBank/DDBJ databases">
        <title>Genome sequencing and annotation of Brassica cretica.</title>
        <authorList>
            <person name="Studholme D.J."/>
            <person name="Sarris P."/>
        </authorList>
    </citation>
    <scope>NUCLEOTIDE SEQUENCE</scope>
    <source>
        <strain evidence="3">PFS-109/04</strain>
        <tissue evidence="3">Leaf</tissue>
    </source>
</reference>